<dbReference type="GO" id="GO:0019367">
    <property type="term" value="P:fatty acid elongation, saturated fatty acid"/>
    <property type="evidence" value="ECO:0007669"/>
    <property type="project" value="UniProtKB-UniRule"/>
</dbReference>
<comment type="catalytic activity">
    <reaction evidence="10 11">
        <text>a very-long-chain acyl-CoA + malonyl-CoA + H(+) = a very-long-chain 3-oxoacyl-CoA + CO2 + CoA</text>
        <dbReference type="Rhea" id="RHEA:32727"/>
        <dbReference type="ChEBI" id="CHEBI:15378"/>
        <dbReference type="ChEBI" id="CHEBI:16526"/>
        <dbReference type="ChEBI" id="CHEBI:57287"/>
        <dbReference type="ChEBI" id="CHEBI:57384"/>
        <dbReference type="ChEBI" id="CHEBI:90725"/>
        <dbReference type="ChEBI" id="CHEBI:90736"/>
        <dbReference type="EC" id="2.3.1.199"/>
    </reaction>
</comment>
<evidence type="ECO:0000256" key="4">
    <source>
        <dbReference type="ARBA" id="ARBA00022692"/>
    </source>
</evidence>
<evidence type="ECO:0000313" key="13">
    <source>
        <dbReference type="EMBL" id="KAL2100463.1"/>
    </source>
</evidence>
<dbReference type="PANTHER" id="PTHR11157">
    <property type="entry name" value="FATTY ACID ACYL TRANSFERASE-RELATED"/>
    <property type="match status" value="1"/>
</dbReference>
<evidence type="ECO:0000256" key="1">
    <source>
        <dbReference type="ARBA" id="ARBA00004141"/>
    </source>
</evidence>
<dbReference type="GO" id="GO:0005789">
    <property type="term" value="C:endoplasmic reticulum membrane"/>
    <property type="evidence" value="ECO:0007669"/>
    <property type="project" value="UniProtKB-SubCell"/>
</dbReference>
<dbReference type="GO" id="GO:0009922">
    <property type="term" value="F:fatty acid elongase activity"/>
    <property type="evidence" value="ECO:0007669"/>
    <property type="project" value="UniProtKB-UniRule"/>
</dbReference>
<comment type="similarity">
    <text evidence="10">Belongs to the ELO family. ELOVL7 subfamily.</text>
</comment>
<feature type="transmembrane region" description="Helical" evidence="10 11">
    <location>
        <begin position="224"/>
        <end position="243"/>
    </location>
</feature>
<evidence type="ECO:0000256" key="9">
    <source>
        <dbReference type="ARBA" id="ARBA00023160"/>
    </source>
</evidence>
<keyword evidence="7 10" id="KW-0443">Lipid metabolism</keyword>
<keyword evidence="9 10" id="KW-0275">Fatty acid biosynthesis</keyword>
<dbReference type="GO" id="GO:0042761">
    <property type="term" value="P:very long-chain fatty acid biosynthetic process"/>
    <property type="evidence" value="ECO:0007669"/>
    <property type="project" value="UniProtKB-UniRule"/>
</dbReference>
<dbReference type="GO" id="GO:0034625">
    <property type="term" value="P:fatty acid elongation, monounsaturated fatty acid"/>
    <property type="evidence" value="ECO:0007669"/>
    <property type="project" value="UniProtKB-UniRule"/>
</dbReference>
<keyword evidence="4 10" id="KW-0812">Transmembrane</keyword>
<keyword evidence="5 10" id="KW-0276">Fatty acid metabolism</keyword>
<organism evidence="13 14">
    <name type="scientific">Coilia grayii</name>
    <name type="common">Gray's grenadier anchovy</name>
    <dbReference type="NCBI Taxonomy" id="363190"/>
    <lineage>
        <taxon>Eukaryota</taxon>
        <taxon>Metazoa</taxon>
        <taxon>Chordata</taxon>
        <taxon>Craniata</taxon>
        <taxon>Vertebrata</taxon>
        <taxon>Euteleostomi</taxon>
        <taxon>Actinopterygii</taxon>
        <taxon>Neopterygii</taxon>
        <taxon>Teleostei</taxon>
        <taxon>Clupei</taxon>
        <taxon>Clupeiformes</taxon>
        <taxon>Clupeoidei</taxon>
        <taxon>Engraulidae</taxon>
        <taxon>Coilinae</taxon>
        <taxon>Coilia</taxon>
    </lineage>
</organism>
<dbReference type="InterPro" id="IPR033670">
    <property type="entry name" value="ELOVL7"/>
</dbReference>
<accession>A0ABD1KMW2</accession>
<keyword evidence="2 10" id="KW-0444">Lipid biosynthesis</keyword>
<protein>
    <recommendedName>
        <fullName evidence="10">Elongation of very long chain fatty acids protein 7</fullName>
        <ecNumber evidence="10">2.3.1.199</ecNumber>
    </recommendedName>
    <alternativeName>
        <fullName evidence="10">3-keto acyl-CoA synthase ELOVL7</fullName>
    </alternativeName>
    <alternativeName>
        <fullName evidence="10">ELOVL fatty acid elongase 7</fullName>
        <shortName evidence="10">ELOVL FA elongase 7</shortName>
    </alternativeName>
    <alternativeName>
        <fullName evidence="10">Very long chain 3-ketoacyl-CoA synthase 7</fullName>
    </alternativeName>
    <alternativeName>
        <fullName evidence="10">Very long chain 3-oxoacyl-CoA synthase 7</fullName>
    </alternativeName>
</protein>
<dbReference type="GO" id="GO:0006636">
    <property type="term" value="P:unsaturated fatty acid biosynthetic process"/>
    <property type="evidence" value="ECO:0007669"/>
    <property type="project" value="UniProtKB-UniRule"/>
</dbReference>
<dbReference type="AlphaFoldDB" id="A0ABD1KMW2"/>
<keyword evidence="14" id="KW-1185">Reference proteome</keyword>
<keyword evidence="3 10" id="KW-0808">Transferase</keyword>
<evidence type="ECO:0000256" key="10">
    <source>
        <dbReference type="HAMAP-Rule" id="MF_03207"/>
    </source>
</evidence>
<dbReference type="GO" id="GO:0034626">
    <property type="term" value="P:fatty acid elongation, polyunsaturated fatty acid"/>
    <property type="evidence" value="ECO:0007669"/>
    <property type="project" value="UniProtKB-UniRule"/>
</dbReference>
<keyword evidence="6 10" id="KW-1133">Transmembrane helix</keyword>
<comment type="subcellular location">
    <subcellularLocation>
        <location evidence="10">Endoplasmic reticulum membrane</location>
        <topology evidence="10">Multi-pass membrane protein</topology>
    </subcellularLocation>
    <subcellularLocation>
        <location evidence="1">Membrane</location>
        <topology evidence="1">Multi-pass membrane protein</topology>
    </subcellularLocation>
</comment>
<feature type="transmembrane region" description="Helical" evidence="10 11">
    <location>
        <begin position="150"/>
        <end position="173"/>
    </location>
</feature>
<evidence type="ECO:0000256" key="2">
    <source>
        <dbReference type="ARBA" id="ARBA00022516"/>
    </source>
</evidence>
<sequence>MSMCHQSANEKRGRVSTRCDESAQRHTSWEEAPAEVTISRAYQHQVSHSGIRSTAGVRADEAPGKEIFKFANNKSQKSNAMATTYNLTSRAVHFYDDWLKGADPRVGDWLLMASPVPQTVIIAMYIYFVSSLGPRLMENRKPFELKKAMIVYNFSIVAFSLYMIYEFLMSGWANGYTYRCDIVDYSYSPLALRMAWTCWLYYFSKFIEMLDTVFFVLRKKNSQVSFLHVYHHSIMPFTWWFGVKFAPGGLGTFHALVNCGVHVIMYSYYALAAMGPAYRTYLWWKKYLTAIQLVQFVLVTAHIGQFFLMKDCPYQFPVFLYVIGLYGLIFLVLFLNFYYHAYTKGKRLPKVLSHRKEQ</sequence>
<reference evidence="13 14" key="1">
    <citation type="submission" date="2024-09" db="EMBL/GenBank/DDBJ databases">
        <title>A chromosome-level genome assembly of Gray's grenadier anchovy, Coilia grayii.</title>
        <authorList>
            <person name="Fu Z."/>
        </authorList>
    </citation>
    <scope>NUCLEOTIDE SEQUENCE [LARGE SCALE GENOMIC DNA]</scope>
    <source>
        <strain evidence="13">G4</strain>
        <tissue evidence="13">Muscle</tissue>
    </source>
</reference>
<keyword evidence="10" id="KW-0256">Endoplasmic reticulum</keyword>
<feature type="transmembrane region" description="Helical" evidence="10 11">
    <location>
        <begin position="314"/>
        <end position="339"/>
    </location>
</feature>
<dbReference type="PROSITE" id="PS01188">
    <property type="entry name" value="ELO"/>
    <property type="match status" value="1"/>
</dbReference>
<comment type="caution">
    <text evidence="10">Lacks conserved residue(s) required for the propagation of feature annotation.</text>
</comment>
<evidence type="ECO:0000313" key="14">
    <source>
        <dbReference type="Proteomes" id="UP001591681"/>
    </source>
</evidence>
<dbReference type="Pfam" id="PF01151">
    <property type="entry name" value="ELO"/>
    <property type="match status" value="1"/>
</dbReference>
<dbReference type="HAMAP" id="MF_03207">
    <property type="entry name" value="VLCF_elongase_7"/>
    <property type="match status" value="1"/>
</dbReference>
<dbReference type="EC" id="2.3.1.199" evidence="10"/>
<dbReference type="GO" id="GO:0035338">
    <property type="term" value="P:long-chain fatty-acyl-CoA biosynthetic process"/>
    <property type="evidence" value="ECO:0007669"/>
    <property type="project" value="UniProtKB-UniRule"/>
</dbReference>
<feature type="region of interest" description="Disordered" evidence="12">
    <location>
        <begin position="1"/>
        <end position="30"/>
    </location>
</feature>
<evidence type="ECO:0000256" key="7">
    <source>
        <dbReference type="ARBA" id="ARBA00023098"/>
    </source>
</evidence>
<dbReference type="InterPro" id="IPR030457">
    <property type="entry name" value="ELO_CS"/>
</dbReference>
<proteinExistence type="inferred from homology"/>
<dbReference type="Proteomes" id="UP001591681">
    <property type="component" value="Unassembled WGS sequence"/>
</dbReference>
<dbReference type="InterPro" id="IPR002076">
    <property type="entry name" value="ELO_fam"/>
</dbReference>
<feature type="transmembrane region" description="Helical" evidence="10 11">
    <location>
        <begin position="109"/>
        <end position="129"/>
    </location>
</feature>
<evidence type="ECO:0000256" key="12">
    <source>
        <dbReference type="SAM" id="MobiDB-lite"/>
    </source>
</evidence>
<dbReference type="EMBL" id="JBHFQA010000004">
    <property type="protein sequence ID" value="KAL2100463.1"/>
    <property type="molecule type" value="Genomic_DNA"/>
</dbReference>
<comment type="function">
    <text evidence="10">Catalyzes the first and rate-limiting reaction of the four reactions that constitute the long-chain fatty acids elongation cycle. This endoplasmic reticulum-bound enzymatic process allows the addition of 2 carbons to the chain of long- and very long-chain fatty acids (VLCFAs) per cycle. Condensing enzyme with higher activity toward C18 acyl-CoAs, especially C18:3(n-3) acyl-CoAs and C18:3(n-6)-CoAs. Also active toward C20:4-, C18:0-, C18:1-, C18:2- and C16:0-CoAs, and weakly toward C20:0-CoA. Little or no activity toward C22:0-, C24:0-, or C26:0-CoAs. May participate to the production of saturated and polyunsaturated VLCFAs of different chain lengths that are involved in multiple biological processes as precursors of membrane lipids and lipid mediators.</text>
</comment>
<dbReference type="PANTHER" id="PTHR11157:SF118">
    <property type="entry name" value="ELONGATION OF VERY LONG CHAIN FATTY ACIDS PROTEIN 7"/>
    <property type="match status" value="1"/>
</dbReference>
<evidence type="ECO:0000256" key="5">
    <source>
        <dbReference type="ARBA" id="ARBA00022832"/>
    </source>
</evidence>
<keyword evidence="8 10" id="KW-0472">Membrane</keyword>
<feature type="compositionally biased region" description="Basic and acidic residues" evidence="12">
    <location>
        <begin position="8"/>
        <end position="29"/>
    </location>
</feature>
<evidence type="ECO:0000256" key="3">
    <source>
        <dbReference type="ARBA" id="ARBA00022679"/>
    </source>
</evidence>
<evidence type="ECO:0000256" key="8">
    <source>
        <dbReference type="ARBA" id="ARBA00023136"/>
    </source>
</evidence>
<evidence type="ECO:0000256" key="6">
    <source>
        <dbReference type="ARBA" id="ARBA00022989"/>
    </source>
</evidence>
<feature type="transmembrane region" description="Helical" evidence="10 11">
    <location>
        <begin position="255"/>
        <end position="275"/>
    </location>
</feature>
<comment type="pathway">
    <text evidence="10">Lipid metabolism; fatty acid biosynthesis.</text>
</comment>
<comment type="caution">
    <text evidence="13">The sequence shown here is derived from an EMBL/GenBank/DDBJ whole genome shotgun (WGS) entry which is preliminary data.</text>
</comment>
<feature type="transmembrane region" description="Helical" evidence="10 11">
    <location>
        <begin position="287"/>
        <end position="308"/>
    </location>
</feature>
<gene>
    <name evidence="10" type="primary">ELOVL7</name>
    <name evidence="13" type="ORF">ACEWY4_004857</name>
</gene>
<evidence type="ECO:0000256" key="11">
    <source>
        <dbReference type="RuleBase" id="RU361115"/>
    </source>
</evidence>
<name>A0ABD1KMW2_9TELE</name>